<dbReference type="GO" id="GO:0008831">
    <property type="term" value="F:dTDP-4-dehydrorhamnose reductase activity"/>
    <property type="evidence" value="ECO:0007669"/>
    <property type="project" value="UniProtKB-EC"/>
</dbReference>
<keyword evidence="6" id="KW-0521">NADP</keyword>
<sequence length="297" mass="32760">MMDRPRLLLLGATGRLGRTLAAHYSPRYEVISPGREELDLARPETVAQELEHLDFDLAINAAAVTSPDLCEEDPAFALRVNAESAGIVAKVCANRWLRYIHISTDYVFGGNGCVFLSEEATAVPVNAYGRSKLAGEQAVLKTNADALVARVSWLFGTGGGGVPETALQRAREGQPLGFIEDKWSVPSSTRDIAHWLERLFTDLSSVKGLLHLCNTGVATWRDYAQVSLDLAHQHGMLDRPHLTHGLRLHDFPQFKAARPPFTVMSNSRLSFLLGESPRCWQDALEEHIIDLRSKHGS</sequence>
<dbReference type="GO" id="GO:0019305">
    <property type="term" value="P:dTDP-rhamnose biosynthetic process"/>
    <property type="evidence" value="ECO:0007669"/>
    <property type="project" value="UniProtKB-UniPathway"/>
</dbReference>
<dbReference type="PANTHER" id="PTHR10491">
    <property type="entry name" value="DTDP-4-DEHYDRORHAMNOSE REDUCTASE"/>
    <property type="match status" value="1"/>
</dbReference>
<dbReference type="UniPathway" id="UPA00124"/>
<evidence type="ECO:0000256" key="1">
    <source>
        <dbReference type="ARBA" id="ARBA00004781"/>
    </source>
</evidence>
<evidence type="ECO:0000256" key="3">
    <source>
        <dbReference type="ARBA" id="ARBA00012929"/>
    </source>
</evidence>
<gene>
    <name evidence="8" type="ORF">HNQ64_004256</name>
</gene>
<comment type="function">
    <text evidence="6">Catalyzes the reduction of dTDP-6-deoxy-L-lyxo-4-hexulose to yield dTDP-L-rhamnose.</text>
</comment>
<dbReference type="CDD" id="cd05254">
    <property type="entry name" value="dTDP_HR_like_SDR_e"/>
    <property type="match status" value="1"/>
</dbReference>
<evidence type="ECO:0000313" key="8">
    <source>
        <dbReference type="EMBL" id="MBB5039977.1"/>
    </source>
</evidence>
<organism evidence="8 9">
    <name type="scientific">Prosthecobacter dejongeii</name>
    <dbReference type="NCBI Taxonomy" id="48465"/>
    <lineage>
        <taxon>Bacteria</taxon>
        <taxon>Pseudomonadati</taxon>
        <taxon>Verrucomicrobiota</taxon>
        <taxon>Verrucomicrobiia</taxon>
        <taxon>Verrucomicrobiales</taxon>
        <taxon>Verrucomicrobiaceae</taxon>
        <taxon>Prosthecobacter</taxon>
    </lineage>
</organism>
<dbReference type="EMBL" id="JACHIF010000011">
    <property type="protein sequence ID" value="MBB5039977.1"/>
    <property type="molecule type" value="Genomic_DNA"/>
</dbReference>
<dbReference type="Gene3D" id="3.40.50.720">
    <property type="entry name" value="NAD(P)-binding Rossmann-like Domain"/>
    <property type="match status" value="1"/>
</dbReference>
<dbReference type="InterPro" id="IPR005913">
    <property type="entry name" value="dTDP_dehydrorham_reduct"/>
</dbReference>
<evidence type="ECO:0000256" key="4">
    <source>
        <dbReference type="ARBA" id="ARBA00017099"/>
    </source>
</evidence>
<name>A0A7W8DS05_9BACT</name>
<accession>A0A7W8DS05</accession>
<dbReference type="Gene3D" id="3.90.25.10">
    <property type="entry name" value="UDP-galactose 4-epimerase, domain 1"/>
    <property type="match status" value="1"/>
</dbReference>
<comment type="similarity">
    <text evidence="2 6">Belongs to the dTDP-4-dehydrorhamnose reductase family.</text>
</comment>
<feature type="domain" description="RmlD-like substrate binding" evidence="7">
    <location>
        <begin position="6"/>
        <end position="290"/>
    </location>
</feature>
<dbReference type="EC" id="1.1.1.133" evidence="3 6"/>
<dbReference type="InterPro" id="IPR029903">
    <property type="entry name" value="RmlD-like-bd"/>
</dbReference>
<dbReference type="Pfam" id="PF04321">
    <property type="entry name" value="RmlD_sub_bind"/>
    <property type="match status" value="1"/>
</dbReference>
<protein>
    <recommendedName>
        <fullName evidence="4 6">dTDP-4-dehydrorhamnose reductase</fullName>
        <ecNumber evidence="3 6">1.1.1.133</ecNumber>
    </recommendedName>
</protein>
<comment type="pathway">
    <text evidence="1 6">Carbohydrate biosynthesis; dTDP-L-rhamnose biosynthesis.</text>
</comment>
<dbReference type="InterPro" id="IPR036291">
    <property type="entry name" value="NAD(P)-bd_dom_sf"/>
</dbReference>
<dbReference type="Proteomes" id="UP000534294">
    <property type="component" value="Unassembled WGS sequence"/>
</dbReference>
<evidence type="ECO:0000256" key="2">
    <source>
        <dbReference type="ARBA" id="ARBA00010944"/>
    </source>
</evidence>
<keyword evidence="6 8" id="KW-0560">Oxidoreductase</keyword>
<dbReference type="RefSeq" id="WP_184212266.1">
    <property type="nucleotide sequence ID" value="NZ_JACHIF010000011.1"/>
</dbReference>
<comment type="caution">
    <text evidence="8">The sequence shown here is derived from an EMBL/GenBank/DDBJ whole genome shotgun (WGS) entry which is preliminary data.</text>
</comment>
<evidence type="ECO:0000256" key="5">
    <source>
        <dbReference type="ARBA" id="ARBA00048200"/>
    </source>
</evidence>
<evidence type="ECO:0000259" key="7">
    <source>
        <dbReference type="Pfam" id="PF04321"/>
    </source>
</evidence>
<evidence type="ECO:0000256" key="6">
    <source>
        <dbReference type="RuleBase" id="RU364082"/>
    </source>
</evidence>
<dbReference type="SUPFAM" id="SSF51735">
    <property type="entry name" value="NAD(P)-binding Rossmann-fold domains"/>
    <property type="match status" value="1"/>
</dbReference>
<evidence type="ECO:0000313" key="9">
    <source>
        <dbReference type="Proteomes" id="UP000534294"/>
    </source>
</evidence>
<keyword evidence="9" id="KW-1185">Reference proteome</keyword>
<comment type="catalytic activity">
    <reaction evidence="5">
        <text>dTDP-beta-L-rhamnose + NADP(+) = dTDP-4-dehydro-beta-L-rhamnose + NADPH + H(+)</text>
        <dbReference type="Rhea" id="RHEA:21796"/>
        <dbReference type="ChEBI" id="CHEBI:15378"/>
        <dbReference type="ChEBI" id="CHEBI:57510"/>
        <dbReference type="ChEBI" id="CHEBI:57783"/>
        <dbReference type="ChEBI" id="CHEBI:58349"/>
        <dbReference type="ChEBI" id="CHEBI:62830"/>
        <dbReference type="EC" id="1.1.1.133"/>
    </reaction>
</comment>
<reference evidence="8 9" key="1">
    <citation type="submission" date="2020-08" db="EMBL/GenBank/DDBJ databases">
        <title>Genomic Encyclopedia of Type Strains, Phase IV (KMG-IV): sequencing the most valuable type-strain genomes for metagenomic binning, comparative biology and taxonomic classification.</title>
        <authorList>
            <person name="Goeker M."/>
        </authorList>
    </citation>
    <scope>NUCLEOTIDE SEQUENCE [LARGE SCALE GENOMIC DNA]</scope>
    <source>
        <strain evidence="8 9">DSM 12251</strain>
    </source>
</reference>
<proteinExistence type="inferred from homology"/>
<dbReference type="AlphaFoldDB" id="A0A7W8DS05"/>
<dbReference type="PANTHER" id="PTHR10491:SF4">
    <property type="entry name" value="METHIONINE ADENOSYLTRANSFERASE 2 SUBUNIT BETA"/>
    <property type="match status" value="1"/>
</dbReference>